<dbReference type="Gene3D" id="2.60.120.380">
    <property type="match status" value="1"/>
</dbReference>
<evidence type="ECO:0000256" key="7">
    <source>
        <dbReference type="ARBA" id="ARBA00022801"/>
    </source>
</evidence>
<evidence type="ECO:0000256" key="1">
    <source>
        <dbReference type="ARBA" id="ARBA00004308"/>
    </source>
</evidence>
<dbReference type="InterPro" id="IPR036213">
    <property type="entry name" value="Calpain_III_sf"/>
</dbReference>
<evidence type="ECO:0000256" key="10">
    <source>
        <dbReference type="ARBA" id="ARBA00023136"/>
    </source>
</evidence>
<keyword evidence="3" id="KW-0963">Cytoplasm</keyword>
<dbReference type="EMBL" id="JAHRIN010017249">
    <property type="protein sequence ID" value="MEQ2196999.1"/>
    <property type="molecule type" value="Genomic_DNA"/>
</dbReference>
<protein>
    <recommendedName>
        <fullName evidence="11">EF-hand domain-containing protein</fullName>
    </recommendedName>
</protein>
<dbReference type="PROSITE" id="PS00018">
    <property type="entry name" value="EF_HAND_1"/>
    <property type="match status" value="1"/>
</dbReference>
<reference evidence="12 13" key="1">
    <citation type="submission" date="2021-06" db="EMBL/GenBank/DDBJ databases">
        <authorList>
            <person name="Palmer J.M."/>
        </authorList>
    </citation>
    <scope>NUCLEOTIDE SEQUENCE [LARGE SCALE GENOMIC DNA]</scope>
    <source>
        <strain evidence="12 13">XC_2019</strain>
        <tissue evidence="12">Muscle</tissue>
    </source>
</reference>
<feature type="non-terminal residue" evidence="12">
    <location>
        <position position="1"/>
    </location>
</feature>
<dbReference type="PANTHER" id="PTHR46735">
    <property type="entry name" value="CALPAIN, SMALL SUBUNIT 1 A-RELATED"/>
    <property type="match status" value="1"/>
</dbReference>
<dbReference type="Gene3D" id="1.10.238.10">
    <property type="entry name" value="EF-hand"/>
    <property type="match status" value="1"/>
</dbReference>
<dbReference type="SUPFAM" id="SSF47473">
    <property type="entry name" value="EF-hand"/>
    <property type="match status" value="1"/>
</dbReference>
<evidence type="ECO:0000259" key="11">
    <source>
        <dbReference type="PROSITE" id="PS50222"/>
    </source>
</evidence>
<dbReference type="PANTHER" id="PTHR46735:SF3">
    <property type="entry name" value="CALPAIN SMALL SUBUNIT 1-RELATED"/>
    <property type="match status" value="1"/>
</dbReference>
<dbReference type="InterPro" id="IPR022682">
    <property type="entry name" value="Calpain_domain_III"/>
</dbReference>
<organism evidence="12 13">
    <name type="scientific">Xenoophorus captivus</name>
    <dbReference type="NCBI Taxonomy" id="1517983"/>
    <lineage>
        <taxon>Eukaryota</taxon>
        <taxon>Metazoa</taxon>
        <taxon>Chordata</taxon>
        <taxon>Craniata</taxon>
        <taxon>Vertebrata</taxon>
        <taxon>Euteleostomi</taxon>
        <taxon>Actinopterygii</taxon>
        <taxon>Neopterygii</taxon>
        <taxon>Teleostei</taxon>
        <taxon>Neoteleostei</taxon>
        <taxon>Acanthomorphata</taxon>
        <taxon>Ovalentaria</taxon>
        <taxon>Atherinomorphae</taxon>
        <taxon>Cyprinodontiformes</taxon>
        <taxon>Goodeidae</taxon>
        <taxon>Xenoophorus</taxon>
    </lineage>
</organism>
<evidence type="ECO:0000256" key="3">
    <source>
        <dbReference type="ARBA" id="ARBA00022490"/>
    </source>
</evidence>
<dbReference type="SUPFAM" id="SSF49758">
    <property type="entry name" value="Calpain large subunit, middle domain (domain III)"/>
    <property type="match status" value="1"/>
</dbReference>
<dbReference type="InterPro" id="IPR022683">
    <property type="entry name" value="Calpain_III"/>
</dbReference>
<dbReference type="Proteomes" id="UP001434883">
    <property type="component" value="Unassembled WGS sequence"/>
</dbReference>
<dbReference type="InterPro" id="IPR011992">
    <property type="entry name" value="EF-hand-dom_pair"/>
</dbReference>
<gene>
    <name evidence="12" type="ORF">XENOCAPTIV_020578</name>
</gene>
<proteinExistence type="predicted"/>
<keyword evidence="4" id="KW-0645">Protease</keyword>
<comment type="subcellular location">
    <subcellularLocation>
        <location evidence="2">Cytoplasm</location>
    </subcellularLocation>
    <subcellularLocation>
        <location evidence="1">Endomembrane system</location>
    </subcellularLocation>
</comment>
<dbReference type="InterPro" id="IPR018247">
    <property type="entry name" value="EF_Hand_1_Ca_BS"/>
</dbReference>
<name>A0ABV0QMC6_9TELE</name>
<feature type="domain" description="EF-hand" evidence="11">
    <location>
        <begin position="163"/>
        <end position="198"/>
    </location>
</feature>
<dbReference type="Pfam" id="PF01067">
    <property type="entry name" value="Calpain_III"/>
    <property type="match status" value="1"/>
</dbReference>
<evidence type="ECO:0000313" key="12">
    <source>
        <dbReference type="EMBL" id="MEQ2196999.1"/>
    </source>
</evidence>
<keyword evidence="6" id="KW-0677">Repeat</keyword>
<keyword evidence="8" id="KW-0788">Thiol protease</keyword>
<keyword evidence="10" id="KW-0472">Membrane</keyword>
<keyword evidence="5" id="KW-0479">Metal-binding</keyword>
<sequence length="261" mass="29704">YKGRSNVRLGPDVLLRQNSVALSDTFINTREVCSRFKLPPGEYAIIPSTFQPHKNGSFVLRVFSEKEAKTRRLEEKISAKIEEEKVSEKDIDPHFKNIFKQVAGSGMEISAFELVKILNNIVSQRTDIKTDGFSIDTGRLIVSLLDKDENGKLGLKEFHVIWNKLQKYLEIFKSHDTDNSGTMSSLEMRAAANKAGFHIDSALLQAIVNRYADVHYAVDFDNFVGCLIKLEMNFKMFKALEKEDSGKIELSLKQWMCLAIY</sequence>
<evidence type="ECO:0000256" key="4">
    <source>
        <dbReference type="ARBA" id="ARBA00022670"/>
    </source>
</evidence>
<dbReference type="SMART" id="SM00720">
    <property type="entry name" value="calpain_III"/>
    <property type="match status" value="1"/>
</dbReference>
<keyword evidence="13" id="KW-1185">Reference proteome</keyword>
<evidence type="ECO:0000256" key="5">
    <source>
        <dbReference type="ARBA" id="ARBA00022723"/>
    </source>
</evidence>
<evidence type="ECO:0000256" key="8">
    <source>
        <dbReference type="ARBA" id="ARBA00022807"/>
    </source>
</evidence>
<dbReference type="PROSITE" id="PS50222">
    <property type="entry name" value="EF_HAND_2"/>
    <property type="match status" value="1"/>
</dbReference>
<keyword evidence="9" id="KW-0106">Calcium</keyword>
<evidence type="ECO:0000256" key="2">
    <source>
        <dbReference type="ARBA" id="ARBA00004496"/>
    </source>
</evidence>
<evidence type="ECO:0000256" key="9">
    <source>
        <dbReference type="ARBA" id="ARBA00022837"/>
    </source>
</evidence>
<keyword evidence="7" id="KW-0378">Hydrolase</keyword>
<evidence type="ECO:0000256" key="6">
    <source>
        <dbReference type="ARBA" id="ARBA00022737"/>
    </source>
</evidence>
<comment type="caution">
    <text evidence="12">The sequence shown here is derived from an EMBL/GenBank/DDBJ whole genome shotgun (WGS) entry which is preliminary data.</text>
</comment>
<dbReference type="InterPro" id="IPR002048">
    <property type="entry name" value="EF_hand_dom"/>
</dbReference>
<evidence type="ECO:0000313" key="13">
    <source>
        <dbReference type="Proteomes" id="UP001434883"/>
    </source>
</evidence>
<accession>A0ABV0QMC6</accession>